<dbReference type="Proteomes" id="UP001567538">
    <property type="component" value="Unassembled WGS sequence"/>
</dbReference>
<evidence type="ECO:0000313" key="2">
    <source>
        <dbReference type="Proteomes" id="UP001567538"/>
    </source>
</evidence>
<comment type="caution">
    <text evidence="1">The sequence shown here is derived from an EMBL/GenBank/DDBJ whole genome shotgun (WGS) entry which is preliminary data.</text>
</comment>
<organism evidence="1 2">
    <name type="scientific">Salvia divinorum</name>
    <name type="common">Maria pastora</name>
    <name type="synonym">Diviner's sage</name>
    <dbReference type="NCBI Taxonomy" id="28513"/>
    <lineage>
        <taxon>Eukaryota</taxon>
        <taxon>Viridiplantae</taxon>
        <taxon>Streptophyta</taxon>
        <taxon>Embryophyta</taxon>
        <taxon>Tracheophyta</taxon>
        <taxon>Spermatophyta</taxon>
        <taxon>Magnoliopsida</taxon>
        <taxon>eudicotyledons</taxon>
        <taxon>Gunneridae</taxon>
        <taxon>Pentapetalae</taxon>
        <taxon>asterids</taxon>
        <taxon>lamiids</taxon>
        <taxon>Lamiales</taxon>
        <taxon>Lamiaceae</taxon>
        <taxon>Nepetoideae</taxon>
        <taxon>Mentheae</taxon>
        <taxon>Salviinae</taxon>
        <taxon>Salvia</taxon>
        <taxon>Salvia subgen. Calosphace</taxon>
    </lineage>
</organism>
<dbReference type="AlphaFoldDB" id="A0ABD1I694"/>
<evidence type="ECO:0000313" key="1">
    <source>
        <dbReference type="EMBL" id="KAL1563459.1"/>
    </source>
</evidence>
<dbReference type="EMBL" id="JBEAFC010000003">
    <property type="protein sequence ID" value="KAL1563459.1"/>
    <property type="molecule type" value="Genomic_DNA"/>
</dbReference>
<gene>
    <name evidence="1" type="ORF">AAHA92_05922</name>
</gene>
<reference evidence="1 2" key="1">
    <citation type="submission" date="2024-06" db="EMBL/GenBank/DDBJ databases">
        <title>A chromosome level genome sequence of Diviner's sage (Salvia divinorum).</title>
        <authorList>
            <person name="Ford S.A."/>
            <person name="Ro D.-K."/>
            <person name="Ness R.W."/>
            <person name="Phillips M.A."/>
        </authorList>
    </citation>
    <scope>NUCLEOTIDE SEQUENCE [LARGE SCALE GENOMIC DNA]</scope>
    <source>
        <strain evidence="1">SAF-2024a</strain>
        <tissue evidence="1">Leaf</tissue>
    </source>
</reference>
<protein>
    <submittedName>
        <fullName evidence="1">Uncharacterized protein</fullName>
    </submittedName>
</protein>
<name>A0ABD1I694_SALDI</name>
<dbReference type="PANTHER" id="PTHR37392:SF1">
    <property type="entry name" value="OS09G0556800 PROTEIN"/>
    <property type="match status" value="1"/>
</dbReference>
<proteinExistence type="predicted"/>
<accession>A0ABD1I694</accession>
<keyword evidence="2" id="KW-1185">Reference proteome</keyword>
<dbReference type="PANTHER" id="PTHR37392">
    <property type="entry name" value="OS09G0556800 PROTEIN"/>
    <property type="match status" value="1"/>
</dbReference>
<sequence length="149" mass="17023">MRKVTVGNSFQIQLARDLRSGRSRGSCIQMGLQLISSSIKSGIYDKNIKKQLSRIKSDADAHLTDEEIEVILTRILTDKADLNKLLAKSWCDQHSDIVLDMVRKYSRSTWEMGNQRHNKFDDENSQSNYHDTSFGNSVIFPCSDLQLIN</sequence>